<dbReference type="AlphaFoldDB" id="A0A6C8Y2Q5"/>
<proteinExistence type="predicted"/>
<comment type="caution">
    <text evidence="1">The sequence shown here is derived from an EMBL/GenBank/DDBJ whole genome shotgun (WGS) entry which is preliminary data.</text>
</comment>
<organism evidence="1">
    <name type="scientific">Salmonella diarizonae</name>
    <dbReference type="NCBI Taxonomy" id="59204"/>
    <lineage>
        <taxon>Bacteria</taxon>
        <taxon>Pseudomonadati</taxon>
        <taxon>Pseudomonadota</taxon>
        <taxon>Gammaproteobacteria</taxon>
        <taxon>Enterobacterales</taxon>
        <taxon>Enterobacteriaceae</taxon>
        <taxon>Salmonella</taxon>
    </lineage>
</organism>
<reference evidence="1" key="1">
    <citation type="submission" date="2018-08" db="EMBL/GenBank/DDBJ databases">
        <authorList>
            <consortium name="GenomeTrakr network: Whole genome sequencing for foodborne pathogen traceback"/>
        </authorList>
    </citation>
    <scope>NUCLEOTIDE SEQUENCE [LARGE SCALE GENOMIC DNA]</scope>
    <source>
        <strain evidence="1">FMA0132</strain>
    </source>
</reference>
<evidence type="ECO:0000313" key="1">
    <source>
        <dbReference type="EMBL" id="MIE72707.1"/>
    </source>
</evidence>
<dbReference type="EMBL" id="RSHK01000042">
    <property type="protein sequence ID" value="MIE72707.1"/>
    <property type="molecule type" value="Genomic_DNA"/>
</dbReference>
<dbReference type="Proteomes" id="UP000885362">
    <property type="component" value="Unassembled WGS sequence"/>
</dbReference>
<sequence>MFSKGKSLNNEELTVKLINPCSVNGLISIIDRKNITTIIQREVIAYTESEETGWFYSDNKTPTTMIYFITGKWVRVALSGDELAKLLKLVVANATDGT</sequence>
<protein>
    <submittedName>
        <fullName evidence="1">Uncharacterized protein</fullName>
    </submittedName>
</protein>
<gene>
    <name evidence="1" type="ORF">EL06_25805</name>
</gene>
<name>A0A6C8Y2Q5_SALDZ</name>
<accession>A0A6C8Y2Q5</accession>